<keyword evidence="4 10" id="KW-0547">Nucleotide-binding</keyword>
<evidence type="ECO:0000256" key="5">
    <source>
        <dbReference type="ARBA" id="ARBA00022840"/>
    </source>
</evidence>
<feature type="region of interest" description="Disordered" evidence="12">
    <location>
        <begin position="427"/>
        <end position="459"/>
    </location>
</feature>
<evidence type="ECO:0000256" key="7">
    <source>
        <dbReference type="ARBA" id="ARBA00023175"/>
    </source>
</evidence>
<proteinExistence type="inferred from homology"/>
<evidence type="ECO:0000259" key="13">
    <source>
        <dbReference type="PROSITE" id="PS50067"/>
    </source>
</evidence>
<dbReference type="Proteomes" id="UP001163046">
    <property type="component" value="Unassembled WGS sequence"/>
</dbReference>
<evidence type="ECO:0000256" key="6">
    <source>
        <dbReference type="ARBA" id="ARBA00023054"/>
    </source>
</evidence>
<keyword evidence="3 10" id="KW-0493">Microtubule</keyword>
<dbReference type="AlphaFoldDB" id="A0A9X0D0Z5"/>
<evidence type="ECO:0000313" key="15">
    <source>
        <dbReference type="Proteomes" id="UP001163046"/>
    </source>
</evidence>
<evidence type="ECO:0000256" key="2">
    <source>
        <dbReference type="ARBA" id="ARBA00022490"/>
    </source>
</evidence>
<evidence type="ECO:0000313" key="14">
    <source>
        <dbReference type="EMBL" id="KAJ7382830.1"/>
    </source>
</evidence>
<dbReference type="InterPro" id="IPR019821">
    <property type="entry name" value="Kinesin_motor_CS"/>
</dbReference>
<feature type="domain" description="Kinesin motor" evidence="13">
    <location>
        <begin position="28"/>
        <end position="178"/>
    </location>
</feature>
<dbReference type="FunFam" id="3.40.850.10:FF:000167">
    <property type="entry name" value="Uncharacterized protein"/>
    <property type="match status" value="1"/>
</dbReference>
<evidence type="ECO:0000256" key="11">
    <source>
        <dbReference type="SAM" id="Coils"/>
    </source>
</evidence>
<dbReference type="InterPro" id="IPR036961">
    <property type="entry name" value="Kinesin_motor_dom_sf"/>
</dbReference>
<keyword evidence="15" id="KW-1185">Reference proteome</keyword>
<dbReference type="InterPro" id="IPR032405">
    <property type="entry name" value="Kinesin_assoc"/>
</dbReference>
<dbReference type="GO" id="GO:0005874">
    <property type="term" value="C:microtubule"/>
    <property type="evidence" value="ECO:0007669"/>
    <property type="project" value="UniProtKB-KW"/>
</dbReference>
<comment type="caution">
    <text evidence="14">The sequence shown here is derived from an EMBL/GenBank/DDBJ whole genome shotgun (WGS) entry which is preliminary data.</text>
</comment>
<dbReference type="InterPro" id="IPR027417">
    <property type="entry name" value="P-loop_NTPase"/>
</dbReference>
<dbReference type="Gene3D" id="3.40.850.10">
    <property type="entry name" value="Kinesin motor domain"/>
    <property type="match status" value="1"/>
</dbReference>
<evidence type="ECO:0000256" key="1">
    <source>
        <dbReference type="ARBA" id="ARBA00004245"/>
    </source>
</evidence>
<dbReference type="GO" id="GO:0008017">
    <property type="term" value="F:microtubule binding"/>
    <property type="evidence" value="ECO:0007669"/>
    <property type="project" value="InterPro"/>
</dbReference>
<evidence type="ECO:0000256" key="12">
    <source>
        <dbReference type="SAM" id="MobiDB-lite"/>
    </source>
</evidence>
<keyword evidence="8" id="KW-0206">Cytoskeleton</keyword>
<dbReference type="OrthoDB" id="3176171at2759"/>
<evidence type="ECO:0000256" key="8">
    <source>
        <dbReference type="ARBA" id="ARBA00023212"/>
    </source>
</evidence>
<keyword evidence="2" id="KW-0963">Cytoplasm</keyword>
<dbReference type="PANTHER" id="PTHR47117">
    <property type="entry name" value="STAR-RELATED LIPID TRANSFER PROTEIN 9"/>
    <property type="match status" value="1"/>
</dbReference>
<evidence type="ECO:0000256" key="4">
    <source>
        <dbReference type="ARBA" id="ARBA00022741"/>
    </source>
</evidence>
<reference evidence="14" key="1">
    <citation type="submission" date="2023-01" db="EMBL/GenBank/DDBJ databases">
        <title>Genome assembly of the deep-sea coral Lophelia pertusa.</title>
        <authorList>
            <person name="Herrera S."/>
            <person name="Cordes E."/>
        </authorList>
    </citation>
    <scope>NUCLEOTIDE SEQUENCE</scope>
    <source>
        <strain evidence="14">USNM1676648</strain>
        <tissue evidence="14">Polyp</tissue>
    </source>
</reference>
<keyword evidence="6 11" id="KW-0175">Coiled coil</keyword>
<feature type="compositionally biased region" description="Low complexity" evidence="12">
    <location>
        <begin position="440"/>
        <end position="459"/>
    </location>
</feature>
<organism evidence="14 15">
    <name type="scientific">Desmophyllum pertusum</name>
    <dbReference type="NCBI Taxonomy" id="174260"/>
    <lineage>
        <taxon>Eukaryota</taxon>
        <taxon>Metazoa</taxon>
        <taxon>Cnidaria</taxon>
        <taxon>Anthozoa</taxon>
        <taxon>Hexacorallia</taxon>
        <taxon>Scleractinia</taxon>
        <taxon>Caryophylliina</taxon>
        <taxon>Caryophylliidae</taxon>
        <taxon>Desmophyllum</taxon>
    </lineage>
</organism>
<dbReference type="SUPFAM" id="SSF49879">
    <property type="entry name" value="SMAD/FHA domain"/>
    <property type="match status" value="1"/>
</dbReference>
<evidence type="ECO:0000256" key="3">
    <source>
        <dbReference type="ARBA" id="ARBA00022701"/>
    </source>
</evidence>
<dbReference type="InterPro" id="IPR008984">
    <property type="entry name" value="SMAD_FHA_dom_sf"/>
</dbReference>
<dbReference type="GO" id="GO:0003777">
    <property type="term" value="F:microtubule motor activity"/>
    <property type="evidence" value="ECO:0007669"/>
    <property type="project" value="InterPro"/>
</dbReference>
<dbReference type="GO" id="GO:0005524">
    <property type="term" value="F:ATP binding"/>
    <property type="evidence" value="ECO:0007669"/>
    <property type="project" value="UniProtKB-KW"/>
</dbReference>
<protein>
    <recommendedName>
        <fullName evidence="10">Kinesin-like protein</fullName>
    </recommendedName>
</protein>
<gene>
    <name evidence="14" type="primary">KIF13B_1</name>
    <name evidence="14" type="ORF">OS493_032465</name>
</gene>
<dbReference type="PRINTS" id="PR00380">
    <property type="entry name" value="KINESINHEAVY"/>
</dbReference>
<dbReference type="InterPro" id="IPR001752">
    <property type="entry name" value="Kinesin_motor_dom"/>
</dbReference>
<dbReference type="Pfam" id="PF16183">
    <property type="entry name" value="Kinesin_assoc"/>
    <property type="match status" value="2"/>
</dbReference>
<evidence type="ECO:0000256" key="9">
    <source>
        <dbReference type="PROSITE-ProRule" id="PRU00283"/>
    </source>
</evidence>
<dbReference type="Gene3D" id="2.60.200.20">
    <property type="match status" value="1"/>
</dbReference>
<comment type="caution">
    <text evidence="9">Lacks conserved residue(s) required for the propagation of feature annotation.</text>
</comment>
<dbReference type="PROSITE" id="PS50067">
    <property type="entry name" value="KINESIN_MOTOR_2"/>
    <property type="match status" value="1"/>
</dbReference>
<feature type="coiled-coil region" evidence="11">
    <location>
        <begin position="393"/>
        <end position="425"/>
    </location>
</feature>
<dbReference type="EMBL" id="MU825913">
    <property type="protein sequence ID" value="KAJ7382830.1"/>
    <property type="molecule type" value="Genomic_DNA"/>
</dbReference>
<name>A0A9X0D0Z5_9CNID</name>
<dbReference type="GO" id="GO:0007018">
    <property type="term" value="P:microtubule-based movement"/>
    <property type="evidence" value="ECO:0007669"/>
    <property type="project" value="InterPro"/>
</dbReference>
<sequence>MYARYMLAYVGVCGAYTYAGVCGNIETLMIEGNKSRTVAATNMNTESSRSHAVFNIVLTRSEYDKDTESIGEKVSKLSLVDLAGSERASKSGAEGERLKEGQSLVTLGQVISSLADQSGIKSRKATHVPYRDSVLTWLLKDNLGGNSKTVMIATVSPSADNYEETLSTLRYADRAKRIVNHAVVNEDPNAKIIRELREEVDRLKRLLQAKIAGKSHVVEPGETTIEIKEMLSESEKLMSECTMTWEQKEKQTEKIQQERHKALEEMGISVQSSGIAVEKSKFYLVNLNADPSMNELLVYYLKDIQLGGLGILHEHCQLDIEDNEVSVTPLAKTGANPVKTRRSYSLGNNHYFRINCPRLPGSEQQVEQQVDFQFAQTELMMNEISSGPLKDSVKALEEQYKAEKQGALDKQRQMYEEKIEELRNQMGPPMGRQAMERTTSIGSFSSGYGSSRMSWCEDR</sequence>
<keyword evidence="5 10" id="KW-0067">ATP-binding</keyword>
<dbReference type="Pfam" id="PF00225">
    <property type="entry name" value="Kinesin"/>
    <property type="match status" value="1"/>
</dbReference>
<evidence type="ECO:0000256" key="10">
    <source>
        <dbReference type="RuleBase" id="RU000394"/>
    </source>
</evidence>
<accession>A0A9X0D0Z5</accession>
<comment type="subcellular location">
    <subcellularLocation>
        <location evidence="1">Cytoplasm</location>
        <location evidence="1">Cytoskeleton</location>
    </subcellularLocation>
</comment>
<dbReference type="SUPFAM" id="SSF52540">
    <property type="entry name" value="P-loop containing nucleoside triphosphate hydrolases"/>
    <property type="match status" value="1"/>
</dbReference>
<comment type="similarity">
    <text evidence="9 10">Belongs to the TRAFAC class myosin-kinesin ATPase superfamily. Kinesin family.</text>
</comment>
<dbReference type="PROSITE" id="PS00411">
    <property type="entry name" value="KINESIN_MOTOR_1"/>
    <property type="match status" value="1"/>
</dbReference>
<dbReference type="SMART" id="SM00129">
    <property type="entry name" value="KISc"/>
    <property type="match status" value="1"/>
</dbReference>
<keyword evidence="7 10" id="KW-0505">Motor protein</keyword>
<dbReference type="Gene3D" id="6.10.250.2520">
    <property type="match status" value="1"/>
</dbReference>